<feature type="region of interest" description="Disordered" evidence="5">
    <location>
        <begin position="921"/>
        <end position="956"/>
    </location>
</feature>
<dbReference type="PROSITE" id="PS50192">
    <property type="entry name" value="T_SNARE"/>
    <property type="match status" value="1"/>
</dbReference>
<evidence type="ECO:0000256" key="5">
    <source>
        <dbReference type="SAM" id="MobiDB-lite"/>
    </source>
</evidence>
<feature type="domain" description="HAMP" evidence="9">
    <location>
        <begin position="215"/>
        <end position="267"/>
    </location>
</feature>
<dbReference type="InterPro" id="IPR024478">
    <property type="entry name" value="HlyB_4HB_MCP"/>
</dbReference>
<dbReference type="PROSITE" id="PS50111">
    <property type="entry name" value="CHEMOTAXIS_TRANSDUC_2"/>
    <property type="match status" value="1"/>
</dbReference>
<dbReference type="SMART" id="SM00283">
    <property type="entry name" value="MA"/>
    <property type="match status" value="1"/>
</dbReference>
<dbReference type="Gene3D" id="6.10.340.10">
    <property type="match status" value="1"/>
</dbReference>
<evidence type="ECO:0000256" key="1">
    <source>
        <dbReference type="ARBA" id="ARBA00022500"/>
    </source>
</evidence>
<evidence type="ECO:0000313" key="11">
    <source>
        <dbReference type="Proteomes" id="UP000622405"/>
    </source>
</evidence>
<keyword evidence="1" id="KW-0145">Chemotaxis</keyword>
<dbReference type="InterPro" id="IPR000727">
    <property type="entry name" value="T_SNARE_dom"/>
</dbReference>
<dbReference type="CDD" id="cd06225">
    <property type="entry name" value="HAMP"/>
    <property type="match status" value="1"/>
</dbReference>
<evidence type="ECO:0000313" key="10">
    <source>
        <dbReference type="EMBL" id="MBC3900342.1"/>
    </source>
</evidence>
<dbReference type="SMART" id="SM00304">
    <property type="entry name" value="HAMP"/>
    <property type="match status" value="3"/>
</dbReference>
<feature type="coiled-coil region" evidence="4">
    <location>
        <begin position="511"/>
        <end position="538"/>
    </location>
</feature>
<dbReference type="Pfam" id="PF18947">
    <property type="entry name" value="HAMP_2"/>
    <property type="match status" value="2"/>
</dbReference>
<keyword evidence="4" id="KW-0175">Coiled coil</keyword>
<feature type="domain" description="T-SNARE coiled-coil homology" evidence="8">
    <location>
        <begin position="830"/>
        <end position="892"/>
    </location>
</feature>
<keyword evidence="11" id="KW-1185">Reference proteome</keyword>
<gene>
    <name evidence="10" type="ORF">GH811_12005</name>
</gene>
<dbReference type="CDD" id="cd19411">
    <property type="entry name" value="MCP2201-like_sensor"/>
    <property type="match status" value="1"/>
</dbReference>
<dbReference type="Proteomes" id="UP000622405">
    <property type="component" value="Unassembled WGS sequence"/>
</dbReference>
<dbReference type="PANTHER" id="PTHR43531">
    <property type="entry name" value="PROTEIN ICFG"/>
    <property type="match status" value="1"/>
</dbReference>
<evidence type="ECO:0000259" key="8">
    <source>
        <dbReference type="PROSITE" id="PS50192"/>
    </source>
</evidence>
<evidence type="ECO:0000256" key="2">
    <source>
        <dbReference type="ARBA" id="ARBA00029447"/>
    </source>
</evidence>
<dbReference type="InterPro" id="IPR003660">
    <property type="entry name" value="HAMP_dom"/>
</dbReference>
<keyword evidence="6" id="KW-0472">Membrane</keyword>
<dbReference type="Pfam" id="PF00015">
    <property type="entry name" value="MCPsignal"/>
    <property type="match status" value="1"/>
</dbReference>
<feature type="domain" description="HAMP" evidence="9">
    <location>
        <begin position="614"/>
        <end position="666"/>
    </location>
</feature>
<proteinExistence type="inferred from homology"/>
<dbReference type="Gene3D" id="1.20.120.1530">
    <property type="match status" value="2"/>
</dbReference>
<dbReference type="PROSITE" id="PS50885">
    <property type="entry name" value="HAMP"/>
    <property type="match status" value="2"/>
</dbReference>
<accession>A0ABR6YYQ4</accession>
<dbReference type="PANTHER" id="PTHR43531:SF11">
    <property type="entry name" value="METHYL-ACCEPTING CHEMOTAXIS PROTEIN 3"/>
    <property type="match status" value="1"/>
</dbReference>
<dbReference type="CDD" id="cd11386">
    <property type="entry name" value="MCP_signal"/>
    <property type="match status" value="1"/>
</dbReference>
<keyword evidence="3" id="KW-0807">Transducer</keyword>
<name>A0ABR6YYQ4_9FIRM</name>
<dbReference type="Pfam" id="PF00672">
    <property type="entry name" value="HAMP"/>
    <property type="match status" value="1"/>
</dbReference>
<evidence type="ECO:0000256" key="3">
    <source>
        <dbReference type="PROSITE-ProRule" id="PRU00284"/>
    </source>
</evidence>
<evidence type="ECO:0000256" key="6">
    <source>
        <dbReference type="SAM" id="Phobius"/>
    </source>
</evidence>
<dbReference type="SUPFAM" id="SSF58104">
    <property type="entry name" value="Methyl-accepting chemotaxis protein (MCP) signaling domain"/>
    <property type="match status" value="1"/>
</dbReference>
<sequence>MQWMYNMKIGAKLLVSFVIVALITGVVGAVGYVNVQKLEDSNVILYEKMTLPIAEVGKISTSYQRMRVIVRDMIIENDPALIQSNADKVAVRNQEIDDAAAAFQETLIDSEMQAVFEEFVASRKVLAQEFEKVKALALENKDSEALALLADEGAYEKAAMVEMDAINKLVPMKLEEAQTFEELDSATANTAKNTMIIVTLISFAVAIIFGLVLRSLISKPLQQATQMSKEMNMGHFTMRLNMKRKDEIGEMAVAMDSFSDAIQNVVIGTMNQLASGDVSADIEPRDNQDELAPAIKLTIETIRSLIDEATMLALAAVQGQWNTRGDTEKFSGGYKEIVEGVNATLDTVVDKMVWYEAIIDAVPFPIHVTDNDMKWTFMNKAFEDMMIANGVITDRAAGCGMDCYNAGASICQTEGCGIRRLVDQGLADSYFDWFGRNYKQDTAYLKDSKGENVGFVEVVSDLTPMIRISDYTKNEVTRLGNNLIRLSEGDLAFDLEISEADEYTSEVSAQFNEIRNSLEEVQNSVENLINDANMLAQAGIEGQLDTRADASRHQGDFAKIVNGVNATLDAVVAPVQEASVTLNELAKGNLNTAMTGYYNGDYAVIKEAMNNTVAFLKRYVDEITQTLEQMGQGNLDQQITTEYLGDFQAIKIALNDITTTLSTTMGEINEAAGQVESGAIQISDGGQALSQGTTEQASAIQELNASIEEVAGETKKNAMRANEANQRAQEVRSNAEVGNAQMTKMVTAMVDINESSKNISRIIKVIDDIAFQTNILALNAAVEAARAGQHGKGFAVVAEEVRSLAARSADAAKETTGLIEGSIDKVETGTKIADETAESLKEILSEIEKVTGLVGDIAQASNEQASEIAQITQGIEQVSSVVQTNSATAEESAAASEELSGQAEMLKQMVGAFQLKSTGNKANRFNGGIPEKKKIVDSAPAPQPKIVLDDQEMDKY</sequence>
<protein>
    <submittedName>
        <fullName evidence="10">HAMP domain-containing protein</fullName>
    </submittedName>
</protein>
<reference evidence="10 11" key="1">
    <citation type="journal article" date="2020" name="mSystems">
        <title>Defining Genomic and Predicted Metabolic Features of the Acetobacterium Genus.</title>
        <authorList>
            <person name="Ross D.E."/>
            <person name="Marshall C.W."/>
            <person name="Gulliver D."/>
            <person name="May H.D."/>
            <person name="Norman R.S."/>
        </authorList>
    </citation>
    <scope>NUCLEOTIDE SEQUENCE [LARGE SCALE GENOMIC DNA]</scope>
    <source>
        <strain evidence="10 11">DSM 4132</strain>
    </source>
</reference>
<comment type="similarity">
    <text evidence="2">Belongs to the methyl-accepting chemotaxis (MCP) protein family.</text>
</comment>
<dbReference type="Pfam" id="PF12729">
    <property type="entry name" value="4HB_MCP_1"/>
    <property type="match status" value="1"/>
</dbReference>
<dbReference type="InterPro" id="IPR047347">
    <property type="entry name" value="YvaQ-like_sensor"/>
</dbReference>
<dbReference type="InterPro" id="IPR051310">
    <property type="entry name" value="MCP_chemotaxis"/>
</dbReference>
<evidence type="ECO:0000256" key="4">
    <source>
        <dbReference type="SAM" id="Coils"/>
    </source>
</evidence>
<feature type="domain" description="Methyl-accepting transducer" evidence="7">
    <location>
        <begin position="671"/>
        <end position="900"/>
    </location>
</feature>
<dbReference type="Gene3D" id="1.10.287.950">
    <property type="entry name" value="Methyl-accepting chemotaxis protein"/>
    <property type="match status" value="1"/>
</dbReference>
<keyword evidence="6" id="KW-1133">Transmembrane helix</keyword>
<organism evidence="10 11">
    <name type="scientific">Acetobacterium malicum</name>
    <dbReference type="NCBI Taxonomy" id="52692"/>
    <lineage>
        <taxon>Bacteria</taxon>
        <taxon>Bacillati</taxon>
        <taxon>Bacillota</taxon>
        <taxon>Clostridia</taxon>
        <taxon>Eubacteriales</taxon>
        <taxon>Eubacteriaceae</taxon>
        <taxon>Acetobacterium</taxon>
    </lineage>
</organism>
<feature type="transmembrane region" description="Helical" evidence="6">
    <location>
        <begin position="195"/>
        <end position="217"/>
    </location>
</feature>
<evidence type="ECO:0000259" key="7">
    <source>
        <dbReference type="PROSITE" id="PS50111"/>
    </source>
</evidence>
<dbReference type="InterPro" id="IPR004089">
    <property type="entry name" value="MCPsignal_dom"/>
</dbReference>
<comment type="caution">
    <text evidence="10">The sequence shown here is derived from an EMBL/GenBank/DDBJ whole genome shotgun (WGS) entry which is preliminary data.</text>
</comment>
<dbReference type="RefSeq" id="WP_186894583.1">
    <property type="nucleotide sequence ID" value="NZ_WJBE01000010.1"/>
</dbReference>
<dbReference type="SUPFAM" id="SSF158472">
    <property type="entry name" value="HAMP domain-like"/>
    <property type="match status" value="1"/>
</dbReference>
<dbReference type="EMBL" id="WJBE01000010">
    <property type="protein sequence ID" value="MBC3900342.1"/>
    <property type="molecule type" value="Genomic_DNA"/>
</dbReference>
<keyword evidence="6" id="KW-0812">Transmembrane</keyword>
<evidence type="ECO:0000259" key="9">
    <source>
        <dbReference type="PROSITE" id="PS50885"/>
    </source>
</evidence>